<proteinExistence type="predicted"/>
<sequence length="231" mass="24931">MLDRVETDHVEMAGRSTRPASLLEAMRDRTKALHVTAERTGLVAELLRGRGTVQAYALLLRNLLPVYEALEADLVGHQGTPVVGLIVRPELHRSAAIRADLAQLDATDLTVLPEAIAYVRAIREAGSGSGHPLLAHAYTRYLGDLSGGQIIKKILARSLGLQQQALSFYEFSAIGDIPQFKDEYRGALEQAGAAMAEHDAVVEEAATAFQLNIALSQALQQASGLGSRERE</sequence>
<dbReference type="SUPFAM" id="SSF48613">
    <property type="entry name" value="Heme oxygenase-like"/>
    <property type="match status" value="1"/>
</dbReference>
<reference evidence="4" key="1">
    <citation type="submission" date="2020-05" db="EMBL/GenBank/DDBJ databases">
        <title>Nod-independent and nitrogen-fixing Bradyrhizobium aeschynomene sp. nov. isolated from nodules of Aeschynomene indica.</title>
        <authorList>
            <person name="Zhang Z."/>
        </authorList>
    </citation>
    <scope>NUCLEOTIDE SEQUENCE</scope>
    <source>
        <strain evidence="4">83012</strain>
    </source>
</reference>
<keyword evidence="3" id="KW-0408">Iron</keyword>
<dbReference type="PANTHER" id="PTHR10720:SF0">
    <property type="entry name" value="HEME OXYGENASE"/>
    <property type="match status" value="1"/>
</dbReference>
<dbReference type="Gene3D" id="1.20.910.10">
    <property type="entry name" value="Heme oxygenase-like"/>
    <property type="match status" value="1"/>
</dbReference>
<dbReference type="PRINTS" id="PR00088">
    <property type="entry name" value="HAEMOXYGNASE"/>
</dbReference>
<dbReference type="RefSeq" id="WP_172114271.1">
    <property type="nucleotide sequence ID" value="NZ_JABFDN010000015.1"/>
</dbReference>
<dbReference type="InterPro" id="IPR016053">
    <property type="entry name" value="Haem_Oase-like"/>
</dbReference>
<dbReference type="InterPro" id="IPR002051">
    <property type="entry name" value="Haem_Oase"/>
</dbReference>
<accession>A0ABX2CM10</accession>
<evidence type="ECO:0000256" key="2">
    <source>
        <dbReference type="ARBA" id="ARBA00022723"/>
    </source>
</evidence>
<protein>
    <submittedName>
        <fullName evidence="4">Biliverdin-producing heme oxygenase</fullName>
    </submittedName>
</protein>
<name>A0ABX2CM10_9BRAD</name>
<dbReference type="CDD" id="cd19165">
    <property type="entry name" value="HemeO"/>
    <property type="match status" value="1"/>
</dbReference>
<keyword evidence="1" id="KW-0349">Heme</keyword>
<dbReference type="PANTHER" id="PTHR10720">
    <property type="entry name" value="HEME OXYGENASE"/>
    <property type="match status" value="1"/>
</dbReference>
<dbReference type="EMBL" id="JABFDN010000015">
    <property type="protein sequence ID" value="NPU69216.1"/>
    <property type="molecule type" value="Genomic_DNA"/>
</dbReference>
<dbReference type="Proteomes" id="UP000886476">
    <property type="component" value="Unassembled WGS sequence"/>
</dbReference>
<organism evidence="4 5">
    <name type="scientific">Bradyrhizobium aeschynomenes</name>
    <dbReference type="NCBI Taxonomy" id="2734909"/>
    <lineage>
        <taxon>Bacteria</taxon>
        <taxon>Pseudomonadati</taxon>
        <taxon>Pseudomonadota</taxon>
        <taxon>Alphaproteobacteria</taxon>
        <taxon>Hyphomicrobiales</taxon>
        <taxon>Nitrobacteraceae</taxon>
        <taxon>Bradyrhizobium</taxon>
    </lineage>
</organism>
<evidence type="ECO:0000313" key="5">
    <source>
        <dbReference type="Proteomes" id="UP000886476"/>
    </source>
</evidence>
<keyword evidence="2" id="KW-0479">Metal-binding</keyword>
<evidence type="ECO:0000256" key="1">
    <source>
        <dbReference type="ARBA" id="ARBA00022617"/>
    </source>
</evidence>
<evidence type="ECO:0000313" key="4">
    <source>
        <dbReference type="EMBL" id="NPU69216.1"/>
    </source>
</evidence>
<keyword evidence="5" id="KW-1185">Reference proteome</keyword>
<gene>
    <name evidence="4" type="ORF">HL667_29715</name>
</gene>
<dbReference type="PIRSF" id="PIRSF000343">
    <property type="entry name" value="Haem_Oase"/>
    <property type="match status" value="1"/>
</dbReference>
<comment type="caution">
    <text evidence="4">The sequence shown here is derived from an EMBL/GenBank/DDBJ whole genome shotgun (WGS) entry which is preliminary data.</text>
</comment>
<dbReference type="InterPro" id="IPR016084">
    <property type="entry name" value="Haem_Oase-like_multi-hlx"/>
</dbReference>
<dbReference type="Pfam" id="PF01126">
    <property type="entry name" value="Heme_oxygenase"/>
    <property type="match status" value="1"/>
</dbReference>
<evidence type="ECO:0000256" key="3">
    <source>
        <dbReference type="ARBA" id="ARBA00023004"/>
    </source>
</evidence>